<dbReference type="GO" id="GO:0004788">
    <property type="term" value="F:thiamine diphosphokinase activity"/>
    <property type="evidence" value="ECO:0007669"/>
    <property type="project" value="InterPro"/>
</dbReference>
<accession>E0XUF2</accession>
<feature type="transmembrane region" description="Helical" evidence="5">
    <location>
        <begin position="349"/>
        <end position="367"/>
    </location>
</feature>
<dbReference type="InterPro" id="IPR036759">
    <property type="entry name" value="TPK_catalytic_sf"/>
</dbReference>
<organism evidence="7">
    <name type="scientific">uncultured actinobacterium HF0200_20K23</name>
    <dbReference type="NCBI Taxonomy" id="711001"/>
    <lineage>
        <taxon>Bacteria</taxon>
        <taxon>Bacillati</taxon>
        <taxon>Actinomycetota</taxon>
        <taxon>Actinomycetes</taxon>
        <taxon>environmental samples</taxon>
    </lineage>
</organism>
<evidence type="ECO:0000256" key="1">
    <source>
        <dbReference type="ARBA" id="ARBA00022679"/>
    </source>
</evidence>
<evidence type="ECO:0000256" key="4">
    <source>
        <dbReference type="ARBA" id="ARBA00022840"/>
    </source>
</evidence>
<proteinExistence type="predicted"/>
<keyword evidence="5" id="KW-0812">Transmembrane</keyword>
<dbReference type="EMBL" id="GU474880">
    <property type="protein sequence ID" value="ADI18043.1"/>
    <property type="molecule type" value="Genomic_DNA"/>
</dbReference>
<sequence>MRLRRRDINLTNGTLEAPARVDRRTKNLIPRLRVGDIAVINHEDLDRVAAEGLVSARVAAVVNASQSLSGRYPALGALVLLKSGIPLIDGVGVSAFNSIREGEIVSLVNNRVFVDGELRGKGVKPTIDEVERRLELAREAVRGQLGEFATNTLQYLADEPELITDDLELPEIVSNITQRQVLVVVRGIDYREDLSTLKRSGYVSEMRPVLIGVDGGADALLEVGLTPDLIVGDFDSVSRDALDCGAQLLVHAYPGGEAPGATRLERLGFEYAIVEGLGTSEDIAMRIAFEKSAELIVLVGSHTSMADFFDKGRRGMASTFLTRMKVSSILVDAKGVGRLYRTQVRKRDLALLVLSAIFTLAVIAVVTEPVRLLLRTLWLNLGM</sequence>
<dbReference type="AlphaFoldDB" id="E0XUF2"/>
<feature type="domain" description="SteA-like C-terminal" evidence="6">
    <location>
        <begin position="334"/>
        <end position="380"/>
    </location>
</feature>
<evidence type="ECO:0000259" key="6">
    <source>
        <dbReference type="Pfam" id="PF12555"/>
    </source>
</evidence>
<evidence type="ECO:0000256" key="3">
    <source>
        <dbReference type="ARBA" id="ARBA00022777"/>
    </source>
</evidence>
<keyword evidence="4" id="KW-0067">ATP-binding</keyword>
<keyword evidence="1" id="KW-0808">Transferase</keyword>
<reference evidence="7" key="1">
    <citation type="journal article" date="2011" name="Environ. Microbiol.">
        <title>Time-series analyses of Monterey Bay coastal microbial picoplankton using a 'genome proxy' microarray.</title>
        <authorList>
            <person name="Rich V.I."/>
            <person name="Pham V.D."/>
            <person name="Eppley J."/>
            <person name="Shi Y."/>
            <person name="DeLong E.F."/>
        </authorList>
    </citation>
    <scope>NUCLEOTIDE SEQUENCE</scope>
</reference>
<protein>
    <submittedName>
        <fullName evidence="7">Uncharacterized membrane-anchored protein conserved in bacteria</fullName>
    </submittedName>
</protein>
<keyword evidence="5" id="KW-0472">Membrane</keyword>
<name>E0XUF2_9ACTN</name>
<dbReference type="GO" id="GO:0005524">
    <property type="term" value="F:ATP binding"/>
    <property type="evidence" value="ECO:0007669"/>
    <property type="project" value="UniProtKB-KW"/>
</dbReference>
<dbReference type="InterPro" id="IPR047795">
    <property type="entry name" value="Put_SteA-like"/>
</dbReference>
<keyword evidence="2" id="KW-0547">Nucleotide-binding</keyword>
<dbReference type="InterPro" id="IPR022215">
    <property type="entry name" value="SteA-like_C"/>
</dbReference>
<dbReference type="Gene3D" id="3.40.50.10240">
    <property type="entry name" value="Thiamin pyrophosphokinase, catalytic domain"/>
    <property type="match status" value="1"/>
</dbReference>
<keyword evidence="5" id="KW-1133">Transmembrane helix</keyword>
<evidence type="ECO:0000256" key="2">
    <source>
        <dbReference type="ARBA" id="ARBA00022741"/>
    </source>
</evidence>
<dbReference type="NCBIfam" id="NF040608">
    <property type="entry name" value="division_SteA"/>
    <property type="match status" value="1"/>
</dbReference>
<dbReference type="GO" id="GO:0009229">
    <property type="term" value="P:thiamine diphosphate biosynthetic process"/>
    <property type="evidence" value="ECO:0007669"/>
    <property type="project" value="InterPro"/>
</dbReference>
<evidence type="ECO:0000313" key="7">
    <source>
        <dbReference type="EMBL" id="ADI18043.1"/>
    </source>
</evidence>
<evidence type="ECO:0000256" key="5">
    <source>
        <dbReference type="SAM" id="Phobius"/>
    </source>
</evidence>
<dbReference type="SUPFAM" id="SSF63999">
    <property type="entry name" value="Thiamin pyrophosphokinase, catalytic domain"/>
    <property type="match status" value="1"/>
</dbReference>
<dbReference type="GO" id="GO:0016301">
    <property type="term" value="F:kinase activity"/>
    <property type="evidence" value="ECO:0007669"/>
    <property type="project" value="UniProtKB-KW"/>
</dbReference>
<dbReference type="Pfam" id="PF12555">
    <property type="entry name" value="SteA-like_C"/>
    <property type="match status" value="1"/>
</dbReference>
<keyword evidence="3" id="KW-0418">Kinase</keyword>